<reference evidence="4 5" key="1">
    <citation type="submission" date="2016-04" db="EMBL/GenBank/DDBJ databases">
        <title>Complete genome sequence of Dietzia lutea YIM 80766T, a strain isolated from desert soil in Egypt.</title>
        <authorList>
            <person name="Zhao J."/>
            <person name="Hu B."/>
            <person name="Geng S."/>
            <person name="Nie Y."/>
            <person name="Tang Y."/>
        </authorList>
    </citation>
    <scope>NUCLEOTIDE SEQUENCE [LARGE SCALE GENOMIC DNA]</scope>
    <source>
        <strain evidence="4 5">YIM 80766</strain>
    </source>
</reference>
<dbReference type="InterPro" id="IPR016047">
    <property type="entry name" value="M23ase_b-sheet_dom"/>
</dbReference>
<keyword evidence="1" id="KW-0732">Signal</keyword>
<dbReference type="EMBL" id="CP015449">
    <property type="protein sequence ID" value="AWH93863.1"/>
    <property type="molecule type" value="Genomic_DNA"/>
</dbReference>
<dbReference type="InterPro" id="IPR050570">
    <property type="entry name" value="Cell_wall_metabolism_enzyme"/>
</dbReference>
<dbReference type="AlphaFoldDB" id="A0A2S1RC31"/>
<keyword evidence="5" id="KW-1185">Reference proteome</keyword>
<proteinExistence type="predicted"/>
<dbReference type="CDD" id="cd12797">
    <property type="entry name" value="M23_peptidase"/>
    <property type="match status" value="1"/>
</dbReference>
<dbReference type="Gene3D" id="2.70.70.10">
    <property type="entry name" value="Glucose Permease (Domain IIA)"/>
    <property type="match status" value="1"/>
</dbReference>
<sequence>MPLASAAPPASVPSAGAVPSADAAPTVGVAPDSGAAPVGPRPAMVGPVPGPLSVVTAFDPPARRWLPGHRGVDLAAAPHSPVLSPADGTVSFAGAVAGRPVVSIDHGSGLRTTYEPVAADVRAGDAVAAGARIGRLLAGHPGCPVVACLHWGARVASGGPSGDDDDYVDPLALLADAHRPIRLKPTLPGDGVG</sequence>
<dbReference type="GO" id="GO:0004222">
    <property type="term" value="F:metalloendopeptidase activity"/>
    <property type="evidence" value="ECO:0007669"/>
    <property type="project" value="TreeGrafter"/>
</dbReference>
<dbReference type="KEGG" id="dlu:A6035_08880"/>
<evidence type="ECO:0000313" key="4">
    <source>
        <dbReference type="EMBL" id="AWH93863.1"/>
    </source>
</evidence>
<feature type="region of interest" description="Disordered" evidence="2">
    <location>
        <begin position="1"/>
        <end position="23"/>
    </location>
</feature>
<evidence type="ECO:0000256" key="2">
    <source>
        <dbReference type="SAM" id="MobiDB-lite"/>
    </source>
</evidence>
<dbReference type="PANTHER" id="PTHR21666:SF289">
    <property type="entry name" value="L-ALA--D-GLU ENDOPEPTIDASE"/>
    <property type="match status" value="1"/>
</dbReference>
<feature type="domain" description="M23ase beta-sheet core" evidence="3">
    <location>
        <begin position="68"/>
        <end position="155"/>
    </location>
</feature>
<organism evidence="4 5">
    <name type="scientific">Dietzia lutea</name>
    <dbReference type="NCBI Taxonomy" id="546160"/>
    <lineage>
        <taxon>Bacteria</taxon>
        <taxon>Bacillati</taxon>
        <taxon>Actinomycetota</taxon>
        <taxon>Actinomycetes</taxon>
        <taxon>Mycobacteriales</taxon>
        <taxon>Dietziaceae</taxon>
        <taxon>Dietzia</taxon>
    </lineage>
</organism>
<accession>A0A2S1RC31</accession>
<gene>
    <name evidence="4" type="ORF">A6035_08880</name>
</gene>
<protein>
    <recommendedName>
        <fullName evidence="3">M23ase beta-sheet core domain-containing protein</fullName>
    </recommendedName>
</protein>
<evidence type="ECO:0000256" key="1">
    <source>
        <dbReference type="ARBA" id="ARBA00022729"/>
    </source>
</evidence>
<evidence type="ECO:0000313" key="5">
    <source>
        <dbReference type="Proteomes" id="UP000244928"/>
    </source>
</evidence>
<dbReference type="SUPFAM" id="SSF51261">
    <property type="entry name" value="Duplicated hybrid motif"/>
    <property type="match status" value="1"/>
</dbReference>
<evidence type="ECO:0000259" key="3">
    <source>
        <dbReference type="Pfam" id="PF01551"/>
    </source>
</evidence>
<name>A0A2S1RC31_9ACTN</name>
<dbReference type="Pfam" id="PF01551">
    <property type="entry name" value="Peptidase_M23"/>
    <property type="match status" value="1"/>
</dbReference>
<dbReference type="PANTHER" id="PTHR21666">
    <property type="entry name" value="PEPTIDASE-RELATED"/>
    <property type="match status" value="1"/>
</dbReference>
<dbReference type="InterPro" id="IPR011055">
    <property type="entry name" value="Dup_hybrid_motif"/>
</dbReference>
<dbReference type="Proteomes" id="UP000244928">
    <property type="component" value="Chromosome"/>
</dbReference>